<feature type="transmembrane region" description="Helical" evidence="7">
    <location>
        <begin position="117"/>
        <end position="140"/>
    </location>
</feature>
<feature type="transmembrane region" description="Helical" evidence="7">
    <location>
        <begin position="9"/>
        <end position="30"/>
    </location>
</feature>
<keyword evidence="2 7" id="KW-0813">Transport</keyword>
<dbReference type="SUPFAM" id="SSF161098">
    <property type="entry name" value="MetI-like"/>
    <property type="match status" value="1"/>
</dbReference>
<evidence type="ECO:0000313" key="10">
    <source>
        <dbReference type="Proteomes" id="UP001500795"/>
    </source>
</evidence>
<evidence type="ECO:0000256" key="7">
    <source>
        <dbReference type="RuleBase" id="RU363032"/>
    </source>
</evidence>
<dbReference type="CDD" id="cd06261">
    <property type="entry name" value="TM_PBP2"/>
    <property type="match status" value="1"/>
</dbReference>
<dbReference type="Pfam" id="PF00528">
    <property type="entry name" value="BPD_transp_1"/>
    <property type="match status" value="1"/>
</dbReference>
<dbReference type="InterPro" id="IPR000515">
    <property type="entry name" value="MetI-like"/>
</dbReference>
<keyword evidence="10" id="KW-1185">Reference proteome</keyword>
<feature type="transmembrane region" description="Helical" evidence="7">
    <location>
        <begin position="307"/>
        <end position="333"/>
    </location>
</feature>
<comment type="similarity">
    <text evidence="7">Belongs to the binding-protein-dependent transport system permease family.</text>
</comment>
<keyword evidence="5 7" id="KW-1133">Transmembrane helix</keyword>
<keyword evidence="4 7" id="KW-0812">Transmembrane</keyword>
<evidence type="ECO:0000259" key="8">
    <source>
        <dbReference type="PROSITE" id="PS50928"/>
    </source>
</evidence>
<reference evidence="10" key="1">
    <citation type="journal article" date="2019" name="Int. J. Syst. Evol. Microbiol.">
        <title>The Global Catalogue of Microorganisms (GCM) 10K type strain sequencing project: providing services to taxonomists for standard genome sequencing and annotation.</title>
        <authorList>
            <consortium name="The Broad Institute Genomics Platform"/>
            <consortium name="The Broad Institute Genome Sequencing Center for Infectious Disease"/>
            <person name="Wu L."/>
            <person name="Ma J."/>
        </authorList>
    </citation>
    <scope>NUCLEOTIDE SEQUENCE [LARGE SCALE GENOMIC DNA]</scope>
    <source>
        <strain evidence="10">JCM 17110</strain>
    </source>
</reference>
<feature type="transmembrane region" description="Helical" evidence="7">
    <location>
        <begin position="269"/>
        <end position="287"/>
    </location>
</feature>
<proteinExistence type="inferred from homology"/>
<gene>
    <name evidence="9" type="ORF">GCM10022394_34330</name>
</gene>
<name>A0ABP6WIK5_9GAMM</name>
<keyword evidence="3" id="KW-1003">Cell membrane</keyword>
<evidence type="ECO:0000256" key="5">
    <source>
        <dbReference type="ARBA" id="ARBA00022989"/>
    </source>
</evidence>
<feature type="transmembrane region" description="Helical" evidence="7">
    <location>
        <begin position="203"/>
        <end position="222"/>
    </location>
</feature>
<evidence type="ECO:0000256" key="3">
    <source>
        <dbReference type="ARBA" id="ARBA00022475"/>
    </source>
</evidence>
<evidence type="ECO:0000256" key="4">
    <source>
        <dbReference type="ARBA" id="ARBA00022692"/>
    </source>
</evidence>
<feature type="transmembrane region" description="Helical" evidence="7">
    <location>
        <begin position="152"/>
        <end position="175"/>
    </location>
</feature>
<comment type="caution">
    <text evidence="9">The sequence shown here is derived from an EMBL/GenBank/DDBJ whole genome shotgun (WGS) entry which is preliminary data.</text>
</comment>
<feature type="domain" description="ABC transmembrane type-1" evidence="8">
    <location>
        <begin position="113"/>
        <end position="326"/>
    </location>
</feature>
<protein>
    <submittedName>
        <fullName evidence="9">ABC transporter permease subunit</fullName>
    </submittedName>
</protein>
<accession>A0ABP6WIK5</accession>
<dbReference type="RefSeq" id="WP_344960081.1">
    <property type="nucleotide sequence ID" value="NZ_BAABCX010000008.1"/>
</dbReference>
<sequence length="341" mass="38137">MGQYFLRRLLLLIPTFIGITLVVFAITRFVPGGPVERMLMQSQLAGSETSQYSSSRGGQVLSEEQIEELKEFYGLDKPVFESYWEWLNKLVRFDLGHSTRYYDPVWELIKERLPVSAFFGISTFILSYLVSIPLGILKALKHNSRFDSISSMLIYAGYALPAYVVGIFLLTVFAFQLGWFPMGGFVGDDFDYLDGFWPKTFNLFHHALLPLIAYAIGDFAVLTMTMKNSLLENLSADYVRTAVAKGLPFHKAVTGHALRNSLIPIASHFGNVISVFFAGSFLIEVIFNIDGLGLLGYEAVVERDYPVVMGILAITSLLMLVGNILSDMCVALVDPRVRFDG</sequence>
<evidence type="ECO:0000256" key="6">
    <source>
        <dbReference type="ARBA" id="ARBA00023136"/>
    </source>
</evidence>
<organism evidence="9 10">
    <name type="scientific">Zobellella aerophila</name>
    <dbReference type="NCBI Taxonomy" id="870480"/>
    <lineage>
        <taxon>Bacteria</taxon>
        <taxon>Pseudomonadati</taxon>
        <taxon>Pseudomonadota</taxon>
        <taxon>Gammaproteobacteria</taxon>
        <taxon>Aeromonadales</taxon>
        <taxon>Aeromonadaceae</taxon>
        <taxon>Zobellella</taxon>
    </lineage>
</organism>
<evidence type="ECO:0000256" key="2">
    <source>
        <dbReference type="ARBA" id="ARBA00022448"/>
    </source>
</evidence>
<evidence type="ECO:0000256" key="1">
    <source>
        <dbReference type="ARBA" id="ARBA00004651"/>
    </source>
</evidence>
<dbReference type="EMBL" id="BAABCX010000008">
    <property type="protein sequence ID" value="GAA3551228.1"/>
    <property type="molecule type" value="Genomic_DNA"/>
</dbReference>
<dbReference type="Gene3D" id="1.10.3720.10">
    <property type="entry name" value="MetI-like"/>
    <property type="match status" value="1"/>
</dbReference>
<dbReference type="PANTHER" id="PTHR30465:SF66">
    <property type="entry name" value="INNER MEMBRANE ABC TRANSPORTER PERMEASE PROTEIN YEJB"/>
    <property type="match status" value="1"/>
</dbReference>
<dbReference type="PANTHER" id="PTHR30465">
    <property type="entry name" value="INNER MEMBRANE ABC TRANSPORTER"/>
    <property type="match status" value="1"/>
</dbReference>
<dbReference type="Proteomes" id="UP001500795">
    <property type="component" value="Unassembled WGS sequence"/>
</dbReference>
<dbReference type="PROSITE" id="PS50928">
    <property type="entry name" value="ABC_TM1"/>
    <property type="match status" value="1"/>
</dbReference>
<dbReference type="InterPro" id="IPR035906">
    <property type="entry name" value="MetI-like_sf"/>
</dbReference>
<evidence type="ECO:0000313" key="9">
    <source>
        <dbReference type="EMBL" id="GAA3551228.1"/>
    </source>
</evidence>
<keyword evidence="6 7" id="KW-0472">Membrane</keyword>
<comment type="subcellular location">
    <subcellularLocation>
        <location evidence="1 7">Cell membrane</location>
        <topology evidence="1 7">Multi-pass membrane protein</topology>
    </subcellularLocation>
</comment>